<dbReference type="OrthoDB" id="1706091at2"/>
<gene>
    <name evidence="1" type="ORF">SAMN05660472_00969</name>
</gene>
<reference evidence="1 2" key="1">
    <citation type="submission" date="2016-10" db="EMBL/GenBank/DDBJ databases">
        <authorList>
            <person name="de Groot N.N."/>
        </authorList>
    </citation>
    <scope>NUCLEOTIDE SEQUENCE [LARGE SCALE GENOMIC DNA]</scope>
    <source>
        <strain evidence="1 2">DSM 18346</strain>
    </source>
</reference>
<dbReference type="PROSITE" id="PS51257">
    <property type="entry name" value="PROKAR_LIPOPROTEIN"/>
    <property type="match status" value="1"/>
</dbReference>
<dbReference type="AlphaFoldDB" id="A0A1G8ZU36"/>
<name>A0A1G8ZU36_9FIRM</name>
<dbReference type="Proteomes" id="UP000198718">
    <property type="component" value="Unassembled WGS sequence"/>
</dbReference>
<sequence length="356" mass="40650">MTMKKRGMIFLLISIMIITMLTACSASKPPKEMLSEAILKGEEITGSQFKMILSLNINSVDIYDPEFAVFTTMLNNGKIIIEGKTDLNQEKTEATIKLDLGGMSFNANLYQYDNKLVLKIPFLAQFLGDPSLGEKYIVMDLDYLMEEFAPYQQEVQVLHEEALMALYRKIVVTSLEVLSDGAVLDKGEQTVTVGNQDVKAREIEVLIDEVELKAIIKNFFTLLQDEEFKNNVFEITATLDPYLTREEFDEQIQEAQAVAEEDVDSLFDELKENMYFENFKIQSNIFIDKTSHIIKTIVEASLGMKEGDQSFGVTMKAESESWDINKPIDIEIPNIHDENSIDFYELLFRAMYAPFF</sequence>
<dbReference type="RefSeq" id="WP_090551019.1">
    <property type="nucleotide sequence ID" value="NZ_FNFP01000001.1"/>
</dbReference>
<organism evidence="1 2">
    <name type="scientific">Natronincola ferrireducens</name>
    <dbReference type="NCBI Taxonomy" id="393762"/>
    <lineage>
        <taxon>Bacteria</taxon>
        <taxon>Bacillati</taxon>
        <taxon>Bacillota</taxon>
        <taxon>Clostridia</taxon>
        <taxon>Peptostreptococcales</taxon>
        <taxon>Natronincolaceae</taxon>
        <taxon>Natronincola</taxon>
    </lineage>
</organism>
<accession>A0A1G8ZU36</accession>
<dbReference type="EMBL" id="FNFP01000001">
    <property type="protein sequence ID" value="SDK18639.1"/>
    <property type="molecule type" value="Genomic_DNA"/>
</dbReference>
<keyword evidence="2" id="KW-1185">Reference proteome</keyword>
<evidence type="ECO:0000313" key="2">
    <source>
        <dbReference type="Proteomes" id="UP000198718"/>
    </source>
</evidence>
<proteinExistence type="predicted"/>
<protein>
    <recommendedName>
        <fullName evidence="3">Lipoprotein</fullName>
    </recommendedName>
</protein>
<evidence type="ECO:0000313" key="1">
    <source>
        <dbReference type="EMBL" id="SDK18639.1"/>
    </source>
</evidence>
<dbReference type="STRING" id="393762.SAMN05660472_00969"/>
<evidence type="ECO:0008006" key="3">
    <source>
        <dbReference type="Google" id="ProtNLM"/>
    </source>
</evidence>